<feature type="compositionally biased region" description="Pro residues" evidence="1">
    <location>
        <begin position="31"/>
        <end position="50"/>
    </location>
</feature>
<feature type="region of interest" description="Disordered" evidence="1">
    <location>
        <begin position="1"/>
        <end position="112"/>
    </location>
</feature>
<keyword evidence="2" id="KW-1133">Transmembrane helix</keyword>
<feature type="compositionally biased region" description="Low complexity" evidence="1">
    <location>
        <begin position="20"/>
        <end position="30"/>
    </location>
</feature>
<evidence type="ECO:0000313" key="3">
    <source>
        <dbReference type="EMBL" id="ODM98520.1"/>
    </source>
</evidence>
<accession>A0A1D2MZV9</accession>
<gene>
    <name evidence="3" type="ORF">Ocin01_08150</name>
</gene>
<dbReference type="EMBL" id="LJIJ01000346">
    <property type="protein sequence ID" value="ODM98520.1"/>
    <property type="molecule type" value="Genomic_DNA"/>
</dbReference>
<sequence length="245" mass="27074">MSKPTLRNTRPRPSPPPLHKPIIIKATPIPIQSPPQNHPHRPSPQPPLPVPSFSRFFLDADGKPSKENLGEKTTTNRKSRRVSTKSSSSSIYSDHETDTHARRRTQKKKGNSCCDCIEPEPPQLHQKLHRYHYTGQAMGDRDENCCGKCLGCFKNLFGCVAKTFGTTFLVAIIIIIAIILVVLLIIGGIVYALWHYGVITFEDGKPGLNQNLIPTMPTYPPDLMNGTGIGNGTGTGNRTRSIILF</sequence>
<keyword evidence="2" id="KW-0472">Membrane</keyword>
<protein>
    <submittedName>
        <fullName evidence="3">Uncharacterized protein</fullName>
    </submittedName>
</protein>
<keyword evidence="2" id="KW-0812">Transmembrane</keyword>
<feature type="compositionally biased region" description="Basic and acidic residues" evidence="1">
    <location>
        <begin position="58"/>
        <end position="70"/>
    </location>
</feature>
<keyword evidence="4" id="KW-1185">Reference proteome</keyword>
<feature type="compositionally biased region" description="Basic residues" evidence="1">
    <location>
        <begin position="101"/>
        <end position="110"/>
    </location>
</feature>
<dbReference type="Proteomes" id="UP000094527">
    <property type="component" value="Unassembled WGS sequence"/>
</dbReference>
<comment type="caution">
    <text evidence="3">The sequence shown here is derived from an EMBL/GenBank/DDBJ whole genome shotgun (WGS) entry which is preliminary data.</text>
</comment>
<feature type="transmembrane region" description="Helical" evidence="2">
    <location>
        <begin position="168"/>
        <end position="194"/>
    </location>
</feature>
<evidence type="ECO:0000256" key="2">
    <source>
        <dbReference type="SAM" id="Phobius"/>
    </source>
</evidence>
<evidence type="ECO:0000256" key="1">
    <source>
        <dbReference type="SAM" id="MobiDB-lite"/>
    </source>
</evidence>
<name>A0A1D2MZV9_ORCCI</name>
<proteinExistence type="predicted"/>
<organism evidence="3 4">
    <name type="scientific">Orchesella cincta</name>
    <name type="common">Springtail</name>
    <name type="synonym">Podura cincta</name>
    <dbReference type="NCBI Taxonomy" id="48709"/>
    <lineage>
        <taxon>Eukaryota</taxon>
        <taxon>Metazoa</taxon>
        <taxon>Ecdysozoa</taxon>
        <taxon>Arthropoda</taxon>
        <taxon>Hexapoda</taxon>
        <taxon>Collembola</taxon>
        <taxon>Entomobryomorpha</taxon>
        <taxon>Entomobryoidea</taxon>
        <taxon>Orchesellidae</taxon>
        <taxon>Orchesellinae</taxon>
        <taxon>Orchesella</taxon>
    </lineage>
</organism>
<reference evidence="3 4" key="1">
    <citation type="journal article" date="2016" name="Genome Biol. Evol.">
        <title>Gene Family Evolution Reflects Adaptation to Soil Environmental Stressors in the Genome of the Collembolan Orchesella cincta.</title>
        <authorList>
            <person name="Faddeeva-Vakhrusheva A."/>
            <person name="Derks M.F."/>
            <person name="Anvar S.Y."/>
            <person name="Agamennone V."/>
            <person name="Suring W."/>
            <person name="Smit S."/>
            <person name="van Straalen N.M."/>
            <person name="Roelofs D."/>
        </authorList>
    </citation>
    <scope>NUCLEOTIDE SEQUENCE [LARGE SCALE GENOMIC DNA]</scope>
    <source>
        <tissue evidence="3">Mixed pool</tissue>
    </source>
</reference>
<evidence type="ECO:0000313" key="4">
    <source>
        <dbReference type="Proteomes" id="UP000094527"/>
    </source>
</evidence>
<dbReference type="AlphaFoldDB" id="A0A1D2MZV9"/>